<dbReference type="PANTHER" id="PTHR12753:SF0">
    <property type="entry name" value="ALPHA N-TERMINAL PROTEIN METHYLTRANSFERASE 1"/>
    <property type="match status" value="1"/>
</dbReference>
<feature type="binding site" evidence="12">
    <location>
        <position position="69"/>
    </location>
    <ligand>
        <name>S-adenosyl-L-methionine</name>
        <dbReference type="ChEBI" id="CHEBI:59789"/>
    </ligand>
</feature>
<dbReference type="OrthoDB" id="1298661at2759"/>
<dbReference type="AlphaFoldDB" id="A0A2J6TPZ4"/>
<keyword evidence="14" id="KW-1185">Reference proteome</keyword>
<dbReference type="Pfam" id="PF05891">
    <property type="entry name" value="Methyltransf_PK"/>
    <property type="match status" value="1"/>
</dbReference>
<dbReference type="GO" id="GO:0005737">
    <property type="term" value="C:cytoplasm"/>
    <property type="evidence" value="ECO:0007669"/>
    <property type="project" value="TreeGrafter"/>
</dbReference>
<keyword evidence="4 12" id="KW-0949">S-adenosyl-L-methionine</keyword>
<dbReference type="InterPro" id="IPR008576">
    <property type="entry name" value="MeTrfase_NTM1"/>
</dbReference>
<dbReference type="PANTHER" id="PTHR12753">
    <property type="entry name" value="AD-003 - RELATED"/>
    <property type="match status" value="1"/>
</dbReference>
<dbReference type="GO" id="GO:0071885">
    <property type="term" value="F:N-terminal protein N-methyltransferase activity"/>
    <property type="evidence" value="ECO:0007669"/>
    <property type="project" value="UniProtKB-EC"/>
</dbReference>
<dbReference type="CDD" id="cd02440">
    <property type="entry name" value="AdoMet_MTases"/>
    <property type="match status" value="1"/>
</dbReference>
<comment type="similarity">
    <text evidence="1">Belongs to the methyltransferase superfamily. NTM1 family.</text>
</comment>
<keyword evidence="3" id="KW-0808">Transferase</keyword>
<evidence type="ECO:0000256" key="7">
    <source>
        <dbReference type="ARBA" id="ARBA00043129"/>
    </source>
</evidence>
<dbReference type="RefSeq" id="XP_024742005.1">
    <property type="nucleotide sequence ID" value="XM_024871105.1"/>
</dbReference>
<dbReference type="SUPFAM" id="SSF53335">
    <property type="entry name" value="S-adenosyl-L-methionine-dependent methyltransferases"/>
    <property type="match status" value="1"/>
</dbReference>
<protein>
    <recommendedName>
        <fullName evidence="6">Alpha N-terminal protein methyltransferase 1</fullName>
        <ecNumber evidence="5">2.1.1.244</ecNumber>
    </recommendedName>
    <alternativeName>
        <fullName evidence="11">Translation associated element 1</fullName>
    </alternativeName>
    <alternativeName>
        <fullName evidence="7">X-Pro-Lys N-terminal protein methyltransferase 1</fullName>
    </alternativeName>
</protein>
<name>A0A2J6TPZ4_9HELO</name>
<dbReference type="STRING" id="1095630.A0A2J6TPZ4"/>
<evidence type="ECO:0000256" key="1">
    <source>
        <dbReference type="ARBA" id="ARBA00009059"/>
    </source>
</evidence>
<evidence type="ECO:0000256" key="8">
    <source>
        <dbReference type="ARBA" id="ARBA00047306"/>
    </source>
</evidence>
<evidence type="ECO:0000256" key="2">
    <source>
        <dbReference type="ARBA" id="ARBA00022603"/>
    </source>
</evidence>
<keyword evidence="2" id="KW-0489">Methyltransferase</keyword>
<accession>A0A2J6TPZ4</accession>
<proteinExistence type="inferred from homology"/>
<evidence type="ECO:0000256" key="12">
    <source>
        <dbReference type="PIRSR" id="PIRSR016958-1"/>
    </source>
</evidence>
<gene>
    <name evidence="13" type="ORF">K444DRAFT_213754</name>
</gene>
<feature type="binding site" evidence="12">
    <location>
        <position position="64"/>
    </location>
    <ligand>
        <name>S-adenosyl-L-methionine</name>
        <dbReference type="ChEBI" id="CHEBI:59789"/>
    </ligand>
</feature>
<comment type="catalytic activity">
    <reaction evidence="9">
        <text>N-terminal L-prolyl-L-prolyl-L-lysyl-[protein] + 2 S-adenosyl-L-methionine = N-terminal N,N-dimethyl-L-prolyl-L-prolyl-L-lysyl-[protein] + 2 S-adenosyl-L-homocysteine + 2 H(+)</text>
        <dbReference type="Rhea" id="RHEA:54736"/>
        <dbReference type="Rhea" id="RHEA-COMP:13787"/>
        <dbReference type="Rhea" id="RHEA-COMP:13974"/>
        <dbReference type="ChEBI" id="CHEBI:15378"/>
        <dbReference type="ChEBI" id="CHEBI:57856"/>
        <dbReference type="ChEBI" id="CHEBI:59789"/>
        <dbReference type="ChEBI" id="CHEBI:138059"/>
        <dbReference type="ChEBI" id="CHEBI:138318"/>
        <dbReference type="EC" id="2.1.1.244"/>
    </reaction>
</comment>
<sequence>MADAQINHQDALDYWQAIDADVNGMLGGFPYISKVDLQGSKNFLAKLGIGGKTEKKVERAVDCGAGIGRITEGLLLGLAEKVDIVEPIAKFSDNLKGKYGIGEIFNVGLEDWSPQESEESKYDLIWNQWCLGHLTDAQLTTYLEKCQKVLKTGGLIIVKENMSTSGEDVFDELDSSVTRCDQKLRDMFEKSGLRIKKTEIQKGLPKELYPVRIYALVPEN</sequence>
<dbReference type="GO" id="GO:0032259">
    <property type="term" value="P:methylation"/>
    <property type="evidence" value="ECO:0007669"/>
    <property type="project" value="UniProtKB-KW"/>
</dbReference>
<dbReference type="EMBL" id="KZ613747">
    <property type="protein sequence ID" value="PMD65101.1"/>
    <property type="molecule type" value="Genomic_DNA"/>
</dbReference>
<evidence type="ECO:0000256" key="6">
    <source>
        <dbReference type="ARBA" id="ARBA00039449"/>
    </source>
</evidence>
<dbReference type="GeneID" id="36579187"/>
<evidence type="ECO:0000256" key="11">
    <source>
        <dbReference type="ARBA" id="ARBA00082558"/>
    </source>
</evidence>
<dbReference type="PIRSF" id="PIRSF016958">
    <property type="entry name" value="DUF858_MeTrfase_lik"/>
    <property type="match status" value="1"/>
</dbReference>
<dbReference type="EC" id="2.1.1.244" evidence="5"/>
<reference evidence="13 14" key="1">
    <citation type="submission" date="2016-04" db="EMBL/GenBank/DDBJ databases">
        <title>A degradative enzymes factory behind the ericoid mycorrhizal symbiosis.</title>
        <authorList>
            <consortium name="DOE Joint Genome Institute"/>
            <person name="Martino E."/>
            <person name="Morin E."/>
            <person name="Grelet G."/>
            <person name="Kuo A."/>
            <person name="Kohler A."/>
            <person name="Daghino S."/>
            <person name="Barry K."/>
            <person name="Choi C."/>
            <person name="Cichocki N."/>
            <person name="Clum A."/>
            <person name="Copeland A."/>
            <person name="Hainaut M."/>
            <person name="Haridas S."/>
            <person name="Labutti K."/>
            <person name="Lindquist E."/>
            <person name="Lipzen A."/>
            <person name="Khouja H.-R."/>
            <person name="Murat C."/>
            <person name="Ohm R."/>
            <person name="Olson A."/>
            <person name="Spatafora J."/>
            <person name="Veneault-Fourrey C."/>
            <person name="Henrissat B."/>
            <person name="Grigoriev I."/>
            <person name="Martin F."/>
            <person name="Perotto S."/>
        </authorList>
    </citation>
    <scope>NUCLEOTIDE SEQUENCE [LARGE SCALE GENOMIC DNA]</scope>
    <source>
        <strain evidence="13 14">E</strain>
    </source>
</reference>
<evidence type="ECO:0000256" key="3">
    <source>
        <dbReference type="ARBA" id="ARBA00022679"/>
    </source>
</evidence>
<evidence type="ECO:0000313" key="14">
    <source>
        <dbReference type="Proteomes" id="UP000235371"/>
    </source>
</evidence>
<organism evidence="13 14">
    <name type="scientific">Hyaloscypha bicolor E</name>
    <dbReference type="NCBI Taxonomy" id="1095630"/>
    <lineage>
        <taxon>Eukaryota</taxon>
        <taxon>Fungi</taxon>
        <taxon>Dikarya</taxon>
        <taxon>Ascomycota</taxon>
        <taxon>Pezizomycotina</taxon>
        <taxon>Leotiomycetes</taxon>
        <taxon>Helotiales</taxon>
        <taxon>Hyaloscyphaceae</taxon>
        <taxon>Hyaloscypha</taxon>
        <taxon>Hyaloscypha bicolor</taxon>
    </lineage>
</organism>
<comment type="catalytic activity">
    <reaction evidence="8">
        <text>N-terminal L-seryl-L-prolyl-L-lysyl-[protein] + 3 S-adenosyl-L-methionine = N-terminal N,N,N-trimethyl-L-seryl-L-prolyl-L-lysyl-[protein] + 3 S-adenosyl-L-homocysteine + 3 H(+)</text>
        <dbReference type="Rhea" id="RHEA:54724"/>
        <dbReference type="Rhea" id="RHEA-COMP:13789"/>
        <dbReference type="Rhea" id="RHEA-COMP:13973"/>
        <dbReference type="ChEBI" id="CHEBI:15378"/>
        <dbReference type="ChEBI" id="CHEBI:57856"/>
        <dbReference type="ChEBI" id="CHEBI:59789"/>
        <dbReference type="ChEBI" id="CHEBI:138061"/>
        <dbReference type="ChEBI" id="CHEBI:138317"/>
        <dbReference type="EC" id="2.1.1.244"/>
    </reaction>
</comment>
<dbReference type="Proteomes" id="UP000235371">
    <property type="component" value="Unassembled WGS sequence"/>
</dbReference>
<dbReference type="FunCoup" id="A0A2J6TPZ4">
    <property type="interactions" value="494"/>
</dbReference>
<evidence type="ECO:0000256" key="10">
    <source>
        <dbReference type="ARBA" id="ARBA00048167"/>
    </source>
</evidence>
<feature type="binding site" evidence="12">
    <location>
        <position position="128"/>
    </location>
    <ligand>
        <name>S-adenosyl-L-methionine</name>
        <dbReference type="ChEBI" id="CHEBI:59789"/>
    </ligand>
</feature>
<dbReference type="InParanoid" id="A0A2J6TPZ4"/>
<dbReference type="Gene3D" id="3.40.50.150">
    <property type="entry name" value="Vaccinia Virus protein VP39"/>
    <property type="match status" value="1"/>
</dbReference>
<evidence type="ECO:0000256" key="9">
    <source>
        <dbReference type="ARBA" id="ARBA00047885"/>
    </source>
</evidence>
<evidence type="ECO:0000256" key="4">
    <source>
        <dbReference type="ARBA" id="ARBA00022691"/>
    </source>
</evidence>
<evidence type="ECO:0000313" key="13">
    <source>
        <dbReference type="EMBL" id="PMD65101.1"/>
    </source>
</evidence>
<comment type="catalytic activity">
    <reaction evidence="10">
        <text>N-terminal L-alanyl-L-prolyl-L-lysyl-[protein] + 3 S-adenosyl-L-methionine = N-terminal N,N,N-trimethyl-L-alanyl-L-prolyl-L-lysyl-[protein] + 3 S-adenosyl-L-homocysteine + 3 H(+)</text>
        <dbReference type="Rhea" id="RHEA:54712"/>
        <dbReference type="Rhea" id="RHEA-COMP:13785"/>
        <dbReference type="Rhea" id="RHEA-COMP:13971"/>
        <dbReference type="ChEBI" id="CHEBI:15378"/>
        <dbReference type="ChEBI" id="CHEBI:57856"/>
        <dbReference type="ChEBI" id="CHEBI:59789"/>
        <dbReference type="ChEBI" id="CHEBI:138057"/>
        <dbReference type="ChEBI" id="CHEBI:138315"/>
        <dbReference type="EC" id="2.1.1.244"/>
    </reaction>
</comment>
<evidence type="ECO:0000256" key="5">
    <source>
        <dbReference type="ARBA" id="ARBA00039112"/>
    </source>
</evidence>
<dbReference type="InterPro" id="IPR029063">
    <property type="entry name" value="SAM-dependent_MTases_sf"/>
</dbReference>
<dbReference type="FunFam" id="3.40.50.150:FF:000025">
    <property type="entry name" value="N-terminal Xaa-Pro-Lys N-methyltransferase 1"/>
    <property type="match status" value="1"/>
</dbReference>